<proteinExistence type="predicted"/>
<evidence type="ECO:0000313" key="2">
    <source>
        <dbReference type="Proteomes" id="UP000297613"/>
    </source>
</evidence>
<dbReference type="RefSeq" id="WP_135569810.1">
    <property type="nucleotide sequence ID" value="NZ_RQGK01000040.1"/>
</dbReference>
<gene>
    <name evidence="1" type="ORF">EHQ83_05500</name>
</gene>
<evidence type="ECO:0008006" key="3">
    <source>
        <dbReference type="Google" id="ProtNLM"/>
    </source>
</evidence>
<dbReference type="AlphaFoldDB" id="A0A6N4QYI4"/>
<dbReference type="Proteomes" id="UP000297613">
    <property type="component" value="Unassembled WGS sequence"/>
</dbReference>
<name>A0A6N4QYI4_9LEPT</name>
<accession>A0A6N4QYI4</accession>
<comment type="caution">
    <text evidence="1">The sequence shown here is derived from an EMBL/GenBank/DDBJ whole genome shotgun (WGS) entry which is preliminary data.</text>
</comment>
<reference evidence="1 2" key="1">
    <citation type="journal article" date="2019" name="PLoS Negl. Trop. Dis.">
        <title>Revisiting the worldwide diversity of Leptospira species in the environment.</title>
        <authorList>
            <person name="Vincent A.T."/>
            <person name="Schiettekatte O."/>
            <person name="Bourhy P."/>
            <person name="Veyrier F.J."/>
            <person name="Picardeau M."/>
        </authorList>
    </citation>
    <scope>NUCLEOTIDE SEQUENCE [LARGE SCALE GENOMIC DNA]</scope>
    <source>
        <strain evidence="1 2">201702445</strain>
    </source>
</reference>
<organism evidence="1 2">
    <name type="scientific">Leptospira yasudae</name>
    <dbReference type="NCBI Taxonomy" id="2202201"/>
    <lineage>
        <taxon>Bacteria</taxon>
        <taxon>Pseudomonadati</taxon>
        <taxon>Spirochaetota</taxon>
        <taxon>Spirochaetia</taxon>
        <taxon>Leptospirales</taxon>
        <taxon>Leptospiraceae</taxon>
        <taxon>Leptospira</taxon>
    </lineage>
</organism>
<evidence type="ECO:0000313" key="1">
    <source>
        <dbReference type="EMBL" id="TGL86068.1"/>
    </source>
</evidence>
<protein>
    <recommendedName>
        <fullName evidence="3">Lipoprotein</fullName>
    </recommendedName>
</protein>
<dbReference type="PROSITE" id="PS51257">
    <property type="entry name" value="PROKAR_LIPOPROTEIN"/>
    <property type="match status" value="1"/>
</dbReference>
<sequence>MNQAKIIFILTLFASGCQSINNEQVSGEEAIKRISKEISVVSVYEAMGGYGANPARCNAIGTTSPSYGIGIDTEPNETYSTAQIIQAQYPQFPRMQVNGIISSPTDNDVFRFTSPQILSTKFTMLSGAAACKLSYGADESSNNSFIPFGVNFSLTPGLTMTFTVGPNPWEAVYIACEGSTAQNYVLQADYTNSTGVSSTTYSYSAGIVSLTTSHLIFIEAMGISKSKTYSGHSVDRCIDAIRTTGAVYAVSSYNQSFSTCEINRGAYETGRIALLKEDCTLDPAKITANKIYGTGQ</sequence>
<dbReference type="EMBL" id="RQGM01000022">
    <property type="protein sequence ID" value="TGL86068.1"/>
    <property type="molecule type" value="Genomic_DNA"/>
</dbReference>